<organism evidence="2 3">
    <name type="scientific">Cirrhinus mrigala</name>
    <name type="common">Mrigala</name>
    <dbReference type="NCBI Taxonomy" id="683832"/>
    <lineage>
        <taxon>Eukaryota</taxon>
        <taxon>Metazoa</taxon>
        <taxon>Chordata</taxon>
        <taxon>Craniata</taxon>
        <taxon>Vertebrata</taxon>
        <taxon>Euteleostomi</taxon>
        <taxon>Actinopterygii</taxon>
        <taxon>Neopterygii</taxon>
        <taxon>Teleostei</taxon>
        <taxon>Ostariophysi</taxon>
        <taxon>Cypriniformes</taxon>
        <taxon>Cyprinidae</taxon>
        <taxon>Labeoninae</taxon>
        <taxon>Labeonini</taxon>
        <taxon>Cirrhinus</taxon>
    </lineage>
</organism>
<gene>
    <name evidence="2" type="ORF">M9458_016564</name>
</gene>
<keyword evidence="3" id="KW-1185">Reference proteome</keyword>
<feature type="non-terminal residue" evidence="2">
    <location>
        <position position="55"/>
    </location>
</feature>
<comment type="caution">
    <text evidence="2">The sequence shown here is derived from an EMBL/GenBank/DDBJ whole genome shotgun (WGS) entry which is preliminary data.</text>
</comment>
<proteinExistence type="predicted"/>
<evidence type="ECO:0000313" key="2">
    <source>
        <dbReference type="EMBL" id="KAL0189465.1"/>
    </source>
</evidence>
<evidence type="ECO:0000256" key="1">
    <source>
        <dbReference type="SAM" id="MobiDB-lite"/>
    </source>
</evidence>
<dbReference type="EMBL" id="JAMKFB020000007">
    <property type="protein sequence ID" value="KAL0189465.1"/>
    <property type="molecule type" value="Genomic_DNA"/>
</dbReference>
<sequence length="55" mass="6274">METRALRAVVEPQGRRAEAEFWTLRLEAEMRDPPALTPMEAGRPAASPLPRWKTE</sequence>
<protein>
    <submittedName>
        <fullName evidence="2">Uncharacterized protein</fullName>
    </submittedName>
</protein>
<feature type="region of interest" description="Disordered" evidence="1">
    <location>
        <begin position="33"/>
        <end position="55"/>
    </location>
</feature>
<evidence type="ECO:0000313" key="3">
    <source>
        <dbReference type="Proteomes" id="UP001529510"/>
    </source>
</evidence>
<accession>A0ABD0QTC5</accession>
<reference evidence="2 3" key="1">
    <citation type="submission" date="2024-05" db="EMBL/GenBank/DDBJ databases">
        <title>Genome sequencing and assembly of Indian major carp, Cirrhinus mrigala (Hamilton, 1822).</title>
        <authorList>
            <person name="Mohindra V."/>
            <person name="Chowdhury L.M."/>
            <person name="Lal K."/>
            <person name="Jena J.K."/>
        </authorList>
    </citation>
    <scope>NUCLEOTIDE SEQUENCE [LARGE SCALE GENOMIC DNA]</scope>
    <source>
        <strain evidence="2">CM1030</strain>
        <tissue evidence="2">Blood</tissue>
    </source>
</reference>
<dbReference type="Proteomes" id="UP001529510">
    <property type="component" value="Unassembled WGS sequence"/>
</dbReference>
<name>A0ABD0QTC5_CIRMR</name>
<dbReference type="AlphaFoldDB" id="A0ABD0QTC5"/>